<dbReference type="InterPro" id="IPR036390">
    <property type="entry name" value="WH_DNA-bd_sf"/>
</dbReference>
<name>A0ABS3AUW1_9BACT</name>
<dbReference type="SUPFAM" id="SSF46785">
    <property type="entry name" value="Winged helix' DNA-binding domain"/>
    <property type="match status" value="1"/>
</dbReference>
<gene>
    <name evidence="1" type="ORF">JYU06_02740</name>
</gene>
<dbReference type="InterPro" id="IPR036388">
    <property type="entry name" value="WH-like_DNA-bd_sf"/>
</dbReference>
<evidence type="ECO:0008006" key="3">
    <source>
        <dbReference type="Google" id="ProtNLM"/>
    </source>
</evidence>
<sequence length="167" mass="19551">MTVLEPVLGWLVSCKLKKVTVIQIMDNIGMPKKPILRVMDKLVREGYAEEVEDNKIQLCRGEFGKPRRNPTWKLLEKPLSDRPTRRPKRQTNRDKLWTAIRRQRIFTRKDLIRSTGLSMGSVESYTKLLERDGYLKVKGNDGHQKVYTLTKGLRDFSRPLLKEKVDE</sequence>
<dbReference type="EMBL" id="JAFITO010000015">
    <property type="protein sequence ID" value="MBN4068427.1"/>
    <property type="molecule type" value="Genomic_DNA"/>
</dbReference>
<reference evidence="1 2" key="1">
    <citation type="submission" date="2021-02" db="EMBL/GenBank/DDBJ databases">
        <title>Activity-based single-cell genomes from oceanic crustal fluid captures similar information to metagenomic and metatranscriptomic surveys with orders of magnitude less sampling.</title>
        <authorList>
            <person name="D'Angelo T.S."/>
            <person name="Orcutt B.N."/>
        </authorList>
    </citation>
    <scope>NUCLEOTIDE SEQUENCE [LARGE SCALE GENOMIC DNA]</scope>
    <source>
        <strain evidence="1">AH-315-G02</strain>
    </source>
</reference>
<evidence type="ECO:0000313" key="1">
    <source>
        <dbReference type="EMBL" id="MBN4068427.1"/>
    </source>
</evidence>
<comment type="caution">
    <text evidence="1">The sequence shown here is derived from an EMBL/GenBank/DDBJ whole genome shotgun (WGS) entry which is preliminary data.</text>
</comment>
<proteinExistence type="predicted"/>
<accession>A0ABS3AUW1</accession>
<dbReference type="Proteomes" id="UP000717534">
    <property type="component" value="Unassembled WGS sequence"/>
</dbReference>
<evidence type="ECO:0000313" key="2">
    <source>
        <dbReference type="Proteomes" id="UP000717534"/>
    </source>
</evidence>
<protein>
    <recommendedName>
        <fullName evidence="3">HTH marR-type domain-containing protein</fullName>
    </recommendedName>
</protein>
<dbReference type="Gene3D" id="1.10.10.10">
    <property type="entry name" value="Winged helix-like DNA-binding domain superfamily/Winged helix DNA-binding domain"/>
    <property type="match status" value="1"/>
</dbReference>
<keyword evidence="2" id="KW-1185">Reference proteome</keyword>
<organism evidence="1 2">
    <name type="scientific">Desulfotalea psychrophila</name>
    <dbReference type="NCBI Taxonomy" id="84980"/>
    <lineage>
        <taxon>Bacteria</taxon>
        <taxon>Pseudomonadati</taxon>
        <taxon>Thermodesulfobacteriota</taxon>
        <taxon>Desulfobulbia</taxon>
        <taxon>Desulfobulbales</taxon>
        <taxon>Desulfocapsaceae</taxon>
        <taxon>Desulfotalea</taxon>
    </lineage>
</organism>